<dbReference type="SUPFAM" id="SSF110849">
    <property type="entry name" value="ParB/Sulfiredoxin"/>
    <property type="match status" value="1"/>
</dbReference>
<evidence type="ECO:0000313" key="2">
    <source>
        <dbReference type="EMBL" id="GAG16041.1"/>
    </source>
</evidence>
<protein>
    <recommendedName>
        <fullName evidence="1">ParB-like N-terminal domain-containing protein</fullName>
    </recommendedName>
</protein>
<evidence type="ECO:0000259" key="1">
    <source>
        <dbReference type="SMART" id="SM00470"/>
    </source>
</evidence>
<feature type="domain" description="ParB-like N-terminal" evidence="1">
    <location>
        <begin position="6"/>
        <end position="99"/>
    </location>
</feature>
<dbReference type="SMART" id="SM00470">
    <property type="entry name" value="ParB"/>
    <property type="match status" value="1"/>
</dbReference>
<dbReference type="Pfam" id="PF02195">
    <property type="entry name" value="ParB_N"/>
    <property type="match status" value="1"/>
</dbReference>
<gene>
    <name evidence="2" type="ORF">S01H1_54276</name>
</gene>
<feature type="non-terminal residue" evidence="2">
    <location>
        <position position="228"/>
    </location>
</feature>
<dbReference type="Gene3D" id="3.90.1530.10">
    <property type="entry name" value="Conserved hypothetical protein from pyrococcus furiosus pfu- 392566-001, ParB domain"/>
    <property type="match status" value="1"/>
</dbReference>
<dbReference type="EMBL" id="BARS01035204">
    <property type="protein sequence ID" value="GAG16041.1"/>
    <property type="molecule type" value="Genomic_DNA"/>
</dbReference>
<dbReference type="AlphaFoldDB" id="X0WTK0"/>
<name>X0WTK0_9ZZZZ</name>
<sequence length="228" mass="25937">MTKPVRTLPITQIILDEKIYPRGGVYPKRVSMFAENIRDGFEIDPIEIEIHPEYSDKYRILDGAHRWHAYKEIGATGIPAHIITLDGVDPLLYAAQKAIGPLQLNEEEARNTARRAYENNPRLTSFEIGHAIGRSRQAVDSYIADLRATFQMDLDLKILRMNRLHIRQERMANRLGVLQQTISIHLQKMPELAKLVSTDLSKGFTAPHVAEKHGWAEPLVWSIALDGK</sequence>
<organism evidence="2">
    <name type="scientific">marine sediment metagenome</name>
    <dbReference type="NCBI Taxonomy" id="412755"/>
    <lineage>
        <taxon>unclassified sequences</taxon>
        <taxon>metagenomes</taxon>
        <taxon>ecological metagenomes</taxon>
    </lineage>
</organism>
<dbReference type="InterPro" id="IPR003115">
    <property type="entry name" value="ParB_N"/>
</dbReference>
<accession>X0WTK0</accession>
<reference evidence="2" key="1">
    <citation type="journal article" date="2014" name="Front. Microbiol.">
        <title>High frequency of phylogenetically diverse reductive dehalogenase-homologous genes in deep subseafloor sedimentary metagenomes.</title>
        <authorList>
            <person name="Kawai M."/>
            <person name="Futagami T."/>
            <person name="Toyoda A."/>
            <person name="Takaki Y."/>
            <person name="Nishi S."/>
            <person name="Hori S."/>
            <person name="Arai W."/>
            <person name="Tsubouchi T."/>
            <person name="Morono Y."/>
            <person name="Uchiyama I."/>
            <person name="Ito T."/>
            <person name="Fujiyama A."/>
            <person name="Inagaki F."/>
            <person name="Takami H."/>
        </authorList>
    </citation>
    <scope>NUCLEOTIDE SEQUENCE</scope>
    <source>
        <strain evidence="2">Expedition CK06-06</strain>
    </source>
</reference>
<dbReference type="InterPro" id="IPR036086">
    <property type="entry name" value="ParB/Sulfiredoxin_sf"/>
</dbReference>
<proteinExistence type="predicted"/>
<comment type="caution">
    <text evidence="2">The sequence shown here is derived from an EMBL/GenBank/DDBJ whole genome shotgun (WGS) entry which is preliminary data.</text>
</comment>